<evidence type="ECO:0008006" key="3">
    <source>
        <dbReference type="Google" id="ProtNLM"/>
    </source>
</evidence>
<evidence type="ECO:0000313" key="1">
    <source>
        <dbReference type="EMBL" id="TXF91672.1"/>
    </source>
</evidence>
<evidence type="ECO:0000313" key="2">
    <source>
        <dbReference type="Proteomes" id="UP000321907"/>
    </source>
</evidence>
<gene>
    <name evidence="1" type="ORF">FUA23_00370</name>
</gene>
<sequence length="328" mass="36635">MNELHLITDTILETSSTPRELMTVLHEFKDLLFHLTEIKGVGEKYRNDISTEAGLAIGTEWAARCVDDVYRSVKFIRGVHQAINDRLAVAPGQPVQLLYAGTGPFATLVLPLLTRFSPAELQLTLVEINELSITALRRLFSYPEYHDYARAIIQSDCTTVELPDWETYDILLTETMQYALQREHQVPLTLHLISKLRKDVVLIPQEIRVGLAAVNPTIEREDWEITPYSCLLSLTAAGLSSPGASNGKPGTADAPHELLLPARPEVRGSLAFTTDIHVYGGEHLGFNQSGLTVPRIIYSDGGGEEDRTFRWHYGFTPEPGLVWQMEEA</sequence>
<dbReference type="OrthoDB" id="1157001at2"/>
<organism evidence="1 2">
    <name type="scientific">Neolewinella aurantiaca</name>
    <dbReference type="NCBI Taxonomy" id="2602767"/>
    <lineage>
        <taxon>Bacteria</taxon>
        <taxon>Pseudomonadati</taxon>
        <taxon>Bacteroidota</taxon>
        <taxon>Saprospiria</taxon>
        <taxon>Saprospirales</taxon>
        <taxon>Lewinellaceae</taxon>
        <taxon>Neolewinella</taxon>
    </lineage>
</organism>
<keyword evidence="2" id="KW-1185">Reference proteome</keyword>
<dbReference type="AlphaFoldDB" id="A0A5C7G1D1"/>
<dbReference type="RefSeq" id="WP_147928713.1">
    <property type="nucleotide sequence ID" value="NZ_VOXD01000001.1"/>
</dbReference>
<reference evidence="1 2" key="1">
    <citation type="submission" date="2019-08" db="EMBL/GenBank/DDBJ databases">
        <title>Lewinella sp. strain SSH13 Genome sequencing and assembly.</title>
        <authorList>
            <person name="Kim I."/>
        </authorList>
    </citation>
    <scope>NUCLEOTIDE SEQUENCE [LARGE SCALE GENOMIC DNA]</scope>
    <source>
        <strain evidence="1 2">SSH13</strain>
    </source>
</reference>
<name>A0A5C7G1D1_9BACT</name>
<dbReference type="InterPro" id="IPR029063">
    <property type="entry name" value="SAM-dependent_MTases_sf"/>
</dbReference>
<comment type="caution">
    <text evidence="1">The sequence shown here is derived from an EMBL/GenBank/DDBJ whole genome shotgun (WGS) entry which is preliminary data.</text>
</comment>
<accession>A0A5C7G1D1</accession>
<dbReference type="Proteomes" id="UP000321907">
    <property type="component" value="Unassembled WGS sequence"/>
</dbReference>
<dbReference type="EMBL" id="VOXD01000001">
    <property type="protein sequence ID" value="TXF91672.1"/>
    <property type="molecule type" value="Genomic_DNA"/>
</dbReference>
<proteinExistence type="predicted"/>
<protein>
    <recommendedName>
        <fullName evidence="3">Phytanoyl-CoA dioxygenase</fullName>
    </recommendedName>
</protein>
<dbReference type="Gene3D" id="3.40.50.150">
    <property type="entry name" value="Vaccinia Virus protein VP39"/>
    <property type="match status" value="1"/>
</dbReference>